<accession>A0A7V2AVE0</accession>
<dbReference type="Pfam" id="PF13181">
    <property type="entry name" value="TPR_8"/>
    <property type="match status" value="1"/>
</dbReference>
<reference evidence="5" key="1">
    <citation type="journal article" date="2020" name="mSystems">
        <title>Genome- and Community-Level Interaction Insights into Carbon Utilization and Element Cycling Functions of Hydrothermarchaeota in Hydrothermal Sediment.</title>
        <authorList>
            <person name="Zhou Z."/>
            <person name="Liu Y."/>
            <person name="Xu W."/>
            <person name="Pan J."/>
            <person name="Luo Z.H."/>
            <person name="Li M."/>
        </authorList>
    </citation>
    <scope>NUCLEOTIDE SEQUENCE [LARGE SCALE GENOMIC DNA]</scope>
    <source>
        <strain evidence="5">SpSt-1233</strain>
    </source>
</reference>
<protein>
    <submittedName>
        <fullName evidence="5">Tetratricopeptide repeat protein</fullName>
    </submittedName>
</protein>
<dbReference type="SMART" id="SM00028">
    <property type="entry name" value="TPR"/>
    <property type="match status" value="3"/>
</dbReference>
<proteinExistence type="predicted"/>
<dbReference type="SUPFAM" id="SSF48452">
    <property type="entry name" value="TPR-like"/>
    <property type="match status" value="1"/>
</dbReference>
<feature type="region of interest" description="Disordered" evidence="2">
    <location>
        <begin position="52"/>
        <end position="79"/>
    </location>
</feature>
<dbReference type="Pfam" id="PF13431">
    <property type="entry name" value="TPR_17"/>
    <property type="match status" value="1"/>
</dbReference>
<feature type="domain" description="Putative zinc-finger" evidence="4">
    <location>
        <begin position="8"/>
        <end position="37"/>
    </location>
</feature>
<feature type="repeat" description="TPR" evidence="1">
    <location>
        <begin position="181"/>
        <end position="214"/>
    </location>
</feature>
<comment type="caution">
    <text evidence="5">The sequence shown here is derived from an EMBL/GenBank/DDBJ whole genome shotgun (WGS) entry which is preliminary data.</text>
</comment>
<dbReference type="PROSITE" id="PS50005">
    <property type="entry name" value="TPR"/>
    <property type="match status" value="1"/>
</dbReference>
<keyword evidence="3" id="KW-0472">Membrane</keyword>
<evidence type="ECO:0000313" key="5">
    <source>
        <dbReference type="EMBL" id="HER43974.1"/>
    </source>
</evidence>
<keyword evidence="3" id="KW-1133">Transmembrane helix</keyword>
<dbReference type="InterPro" id="IPR027383">
    <property type="entry name" value="Znf_put"/>
</dbReference>
<dbReference type="InterPro" id="IPR019734">
    <property type="entry name" value="TPR_rpt"/>
</dbReference>
<dbReference type="Gene3D" id="1.25.40.10">
    <property type="entry name" value="Tetratricopeptide repeat domain"/>
    <property type="match status" value="1"/>
</dbReference>
<feature type="transmembrane region" description="Helical" evidence="3">
    <location>
        <begin position="88"/>
        <end position="108"/>
    </location>
</feature>
<evidence type="ECO:0000256" key="1">
    <source>
        <dbReference type="PROSITE-ProRule" id="PRU00339"/>
    </source>
</evidence>
<dbReference type="Pfam" id="PF13490">
    <property type="entry name" value="zf-HC2"/>
    <property type="match status" value="1"/>
</dbReference>
<name>A0A7V2AVE0_UNCEI</name>
<dbReference type="EMBL" id="DSEC01000415">
    <property type="protein sequence ID" value="HER43974.1"/>
    <property type="molecule type" value="Genomic_DNA"/>
</dbReference>
<keyword evidence="1" id="KW-0802">TPR repeat</keyword>
<sequence length="301" mass="33217">MDTNHDREELIASYLDRSLPEAERREFEEHLAACDDCLSELIAAQTELRELTSKDAADAPPRPAIGPAEGHRESPFGSPLALRRSRRLASAGAAILALAAALLLTAMMQSSRFDPDYREGIHLLGRLMEVRDAGTLKLSGDGVRAAAAGTAYRGAGLLHLDLALETDKRLERALARHPGSARILNALGHFHMVDGQPEMAEIYYERALRISPDDPVLLNNLAAAAYRHGETETAQRLLLEAEHRNDPPLETIFNLGVLYGETGQRELQRVHLERYLELAPHSPWAGEARRLLEAARRRPAA</sequence>
<dbReference type="InterPro" id="IPR011990">
    <property type="entry name" value="TPR-like_helical_dom_sf"/>
</dbReference>
<evidence type="ECO:0000256" key="2">
    <source>
        <dbReference type="SAM" id="MobiDB-lite"/>
    </source>
</evidence>
<evidence type="ECO:0000259" key="4">
    <source>
        <dbReference type="Pfam" id="PF13490"/>
    </source>
</evidence>
<gene>
    <name evidence="5" type="ORF">ENO08_05895</name>
</gene>
<dbReference type="Gene3D" id="1.10.10.1320">
    <property type="entry name" value="Anti-sigma factor, zinc-finger domain"/>
    <property type="match status" value="1"/>
</dbReference>
<evidence type="ECO:0000256" key="3">
    <source>
        <dbReference type="SAM" id="Phobius"/>
    </source>
</evidence>
<dbReference type="AlphaFoldDB" id="A0A7V2AVE0"/>
<organism evidence="5">
    <name type="scientific">Eiseniibacteriota bacterium</name>
    <dbReference type="NCBI Taxonomy" id="2212470"/>
    <lineage>
        <taxon>Bacteria</taxon>
        <taxon>Candidatus Eiseniibacteriota</taxon>
    </lineage>
</organism>
<keyword evidence="3" id="KW-0812">Transmembrane</keyword>
<dbReference type="InterPro" id="IPR041916">
    <property type="entry name" value="Anti_sigma_zinc_sf"/>
</dbReference>
<dbReference type="Proteomes" id="UP000886069">
    <property type="component" value="Unassembled WGS sequence"/>
</dbReference>